<dbReference type="PANTHER" id="PTHR40845">
    <property type="match status" value="1"/>
</dbReference>
<evidence type="ECO:0000313" key="4">
    <source>
        <dbReference type="Proteomes" id="UP001437256"/>
    </source>
</evidence>
<feature type="domain" description="DUF7888" evidence="2">
    <location>
        <begin position="75"/>
        <end position="181"/>
    </location>
</feature>
<evidence type="ECO:0000259" key="2">
    <source>
        <dbReference type="Pfam" id="PF25411"/>
    </source>
</evidence>
<evidence type="ECO:0000256" key="1">
    <source>
        <dbReference type="SAM" id="SignalP"/>
    </source>
</evidence>
<protein>
    <recommendedName>
        <fullName evidence="2">DUF7888 domain-containing protein</fullName>
    </recommendedName>
</protein>
<organism evidence="3 4">
    <name type="scientific">Marasmius tenuissimus</name>
    <dbReference type="NCBI Taxonomy" id="585030"/>
    <lineage>
        <taxon>Eukaryota</taxon>
        <taxon>Fungi</taxon>
        <taxon>Dikarya</taxon>
        <taxon>Basidiomycota</taxon>
        <taxon>Agaricomycotina</taxon>
        <taxon>Agaricomycetes</taxon>
        <taxon>Agaricomycetidae</taxon>
        <taxon>Agaricales</taxon>
        <taxon>Marasmiineae</taxon>
        <taxon>Marasmiaceae</taxon>
        <taxon>Marasmius</taxon>
    </lineage>
</organism>
<reference evidence="3 4" key="1">
    <citation type="submission" date="2024-05" db="EMBL/GenBank/DDBJ databases">
        <title>A draft genome resource for the thread blight pathogen Marasmius tenuissimus strain MS-2.</title>
        <authorList>
            <person name="Yulfo-Soto G.E."/>
            <person name="Baruah I.K."/>
            <person name="Amoako-Attah I."/>
            <person name="Bukari Y."/>
            <person name="Meinhardt L.W."/>
            <person name="Bailey B.A."/>
            <person name="Cohen S.P."/>
        </authorList>
    </citation>
    <scope>NUCLEOTIDE SEQUENCE [LARGE SCALE GENOMIC DNA]</scope>
    <source>
        <strain evidence="3 4">MS-2</strain>
    </source>
</reference>
<gene>
    <name evidence="3" type="ORF">AAF712_005899</name>
</gene>
<dbReference type="EMBL" id="JBBXMP010000029">
    <property type="protein sequence ID" value="KAL0067112.1"/>
    <property type="molecule type" value="Genomic_DNA"/>
</dbReference>
<feature type="signal peptide" evidence="1">
    <location>
        <begin position="1"/>
        <end position="21"/>
    </location>
</feature>
<dbReference type="InterPro" id="IPR057210">
    <property type="entry name" value="DUF7888"/>
</dbReference>
<dbReference type="Pfam" id="PF25411">
    <property type="entry name" value="DUF7888"/>
    <property type="match status" value="1"/>
</dbReference>
<accession>A0ABR2ZZI1</accession>
<sequence>MRFSAAHLLAFAMVAGLNVAATPINTLNAIDQALSGHLAVTDGIEVKVIGDLNVDVGHEKRGAGASLARLNRANGDAGVAIGQALGELLAKLVPIRKWDEARETFTKSTTAAMWARNPNRSKWVAAICYNKGWRAQNPGGISDVQSMELKLGVLHTDYDCMYMGRNNQLYTDSDGGYINVRLFSHYYSLSSGADHALH</sequence>
<keyword evidence="1" id="KW-0732">Signal</keyword>
<feature type="chain" id="PRO_5046342261" description="DUF7888 domain-containing protein" evidence="1">
    <location>
        <begin position="22"/>
        <end position="198"/>
    </location>
</feature>
<comment type="caution">
    <text evidence="3">The sequence shown here is derived from an EMBL/GenBank/DDBJ whole genome shotgun (WGS) entry which is preliminary data.</text>
</comment>
<keyword evidence="4" id="KW-1185">Reference proteome</keyword>
<dbReference type="PANTHER" id="PTHR40845:SF1">
    <property type="match status" value="1"/>
</dbReference>
<evidence type="ECO:0000313" key="3">
    <source>
        <dbReference type="EMBL" id="KAL0067112.1"/>
    </source>
</evidence>
<name>A0ABR2ZZI1_9AGAR</name>
<dbReference type="Proteomes" id="UP001437256">
    <property type="component" value="Unassembled WGS sequence"/>
</dbReference>
<proteinExistence type="predicted"/>